<dbReference type="FunFam" id="1.10.600.10:FF:000007">
    <property type="entry name" value="Isoprene synthase, chloroplastic"/>
    <property type="match status" value="1"/>
</dbReference>
<dbReference type="InterPro" id="IPR044814">
    <property type="entry name" value="Terpene_cyclase_plant_C1"/>
</dbReference>
<evidence type="ECO:0000256" key="4">
    <source>
        <dbReference type="ARBA" id="ARBA00022842"/>
    </source>
</evidence>
<protein>
    <submittedName>
        <fullName evidence="8">Uncharacterized protein</fullName>
    </submittedName>
</protein>
<feature type="domain" description="Terpene synthase metal-binding" evidence="7">
    <location>
        <begin position="269"/>
        <end position="508"/>
    </location>
</feature>
<evidence type="ECO:0000259" key="6">
    <source>
        <dbReference type="Pfam" id="PF01397"/>
    </source>
</evidence>
<dbReference type="EMBL" id="JAINDJ010000003">
    <property type="protein sequence ID" value="KAG9454303.1"/>
    <property type="molecule type" value="Genomic_DNA"/>
</dbReference>
<comment type="caution">
    <text evidence="8">The sequence shown here is derived from an EMBL/GenBank/DDBJ whole genome shotgun (WGS) entry which is preliminary data.</text>
</comment>
<proteinExistence type="inferred from homology"/>
<dbReference type="InterPro" id="IPR001906">
    <property type="entry name" value="Terpene_synth_N"/>
</dbReference>
<keyword evidence="4" id="KW-0460">Magnesium</keyword>
<dbReference type="SUPFAM" id="SSF48239">
    <property type="entry name" value="Terpenoid cyclases/Protein prenyltransferases"/>
    <property type="match status" value="1"/>
</dbReference>
<evidence type="ECO:0000256" key="5">
    <source>
        <dbReference type="ARBA" id="ARBA00033744"/>
    </source>
</evidence>
<dbReference type="SFLD" id="SFLDG01019">
    <property type="entry name" value="Terpene_Cyclase_Like_1_C_Termi"/>
    <property type="match status" value="1"/>
</dbReference>
<sequence length="565" mass="64928">MKIDRKMSLMDVAVTDHVQGSDQASFGANIDDHRRTPNYKPTPWTYEFIQSLVNNYGEEAYLRRVSVLKRDVIQLLSEVTQHFDKLQLIDTLEHLGLENVFEKEIKEALDNMMLEEYSSAEDNLHSRALYFKLQRKHGYKVSPADVFKEYEKQIDGNMDARGLLSLYEASQLGFLDETIMDEIKEVAARRLREILHGNTVDPVIVEQVEHSLQLPLHRRLPLMEARWYLDMYEKEENKSSLLLELGRLTFNIGQASYQRDVKLVSRWWKKLNVGVMLRFTRERCMESLMCSAGMIPEPGLAFSRRQLTKILKLITVIDDVYDVYGKLEELEVFTEAVQRWDASAMDQFPDFMKICFGTLLDTCNEIEDYVYTHQGKKIVPFLAKAWGDIAKSFLKEARWFYSGYKPSFEEYMENATISSSAALILIHAYVLLDLKINDEELESLQSHPDILRGPATIFRLCNDLATSEAEAKRGDAPGCVACCIRDTGTSEVEARAFIESLIDKAWKTMTEEILARSTFPKPFNKIVLNLCRAVQALYQDGDGYGSPGRRIKNLVTSILVEQIPI</sequence>
<keyword evidence="3" id="KW-0479">Metal-binding</keyword>
<evidence type="ECO:0000313" key="8">
    <source>
        <dbReference type="EMBL" id="KAG9454303.1"/>
    </source>
</evidence>
<dbReference type="SFLD" id="SFLDS00005">
    <property type="entry name" value="Isoprenoid_Synthase_Type_I"/>
    <property type="match status" value="1"/>
</dbReference>
<name>A0AAV7EZU1_ARIFI</name>
<dbReference type="Pfam" id="PF01397">
    <property type="entry name" value="Terpene_synth"/>
    <property type="match status" value="1"/>
</dbReference>
<dbReference type="SUPFAM" id="SSF48576">
    <property type="entry name" value="Terpenoid synthases"/>
    <property type="match status" value="1"/>
</dbReference>
<dbReference type="Gene3D" id="1.10.600.10">
    <property type="entry name" value="Farnesyl Diphosphate Synthase"/>
    <property type="match status" value="1"/>
</dbReference>
<dbReference type="InterPro" id="IPR008930">
    <property type="entry name" value="Terpenoid_cyclase/PrenylTrfase"/>
</dbReference>
<comment type="pathway">
    <text evidence="2">Secondary metabolite biosynthesis; terpenoid biosynthesis.</text>
</comment>
<evidence type="ECO:0000256" key="1">
    <source>
        <dbReference type="ARBA" id="ARBA00001946"/>
    </source>
</evidence>
<gene>
    <name evidence="8" type="ORF">H6P81_007207</name>
</gene>
<dbReference type="Gene3D" id="1.50.10.130">
    <property type="entry name" value="Terpene synthase, N-terminal domain"/>
    <property type="match status" value="1"/>
</dbReference>
<dbReference type="InterPro" id="IPR034741">
    <property type="entry name" value="Terpene_cyclase-like_1_C"/>
</dbReference>
<dbReference type="GO" id="GO:0000287">
    <property type="term" value="F:magnesium ion binding"/>
    <property type="evidence" value="ECO:0007669"/>
    <property type="project" value="InterPro"/>
</dbReference>
<dbReference type="InterPro" id="IPR008949">
    <property type="entry name" value="Isoprenoid_synthase_dom_sf"/>
</dbReference>
<reference evidence="8 9" key="1">
    <citation type="submission" date="2021-07" db="EMBL/GenBank/DDBJ databases">
        <title>The Aristolochia fimbriata genome: insights into angiosperm evolution, floral development and chemical biosynthesis.</title>
        <authorList>
            <person name="Jiao Y."/>
        </authorList>
    </citation>
    <scope>NUCLEOTIDE SEQUENCE [LARGE SCALE GENOMIC DNA]</scope>
    <source>
        <strain evidence="8">IBCAS-2021</strain>
        <tissue evidence="8">Leaf</tissue>
    </source>
</reference>
<dbReference type="GO" id="GO:0010333">
    <property type="term" value="F:terpene synthase activity"/>
    <property type="evidence" value="ECO:0007669"/>
    <property type="project" value="InterPro"/>
</dbReference>
<comment type="cofactor">
    <cofactor evidence="1">
        <name>Mg(2+)</name>
        <dbReference type="ChEBI" id="CHEBI:18420"/>
    </cofactor>
</comment>
<dbReference type="Pfam" id="PF03936">
    <property type="entry name" value="Terpene_synth_C"/>
    <property type="match status" value="1"/>
</dbReference>
<accession>A0AAV7EZU1</accession>
<evidence type="ECO:0000256" key="2">
    <source>
        <dbReference type="ARBA" id="ARBA00004721"/>
    </source>
</evidence>
<comment type="similarity">
    <text evidence="5">Belongs to the terpene synthase family. Tpsb subfamily.</text>
</comment>
<evidence type="ECO:0000256" key="3">
    <source>
        <dbReference type="ARBA" id="ARBA00022723"/>
    </source>
</evidence>
<dbReference type="InterPro" id="IPR036965">
    <property type="entry name" value="Terpene_synth_N_sf"/>
</dbReference>
<dbReference type="InterPro" id="IPR050148">
    <property type="entry name" value="Terpene_synthase-like"/>
</dbReference>
<dbReference type="CDD" id="cd00684">
    <property type="entry name" value="Terpene_cyclase_plant_C1"/>
    <property type="match status" value="1"/>
</dbReference>
<organism evidence="8 9">
    <name type="scientific">Aristolochia fimbriata</name>
    <name type="common">White veined hardy Dutchman's pipe vine</name>
    <dbReference type="NCBI Taxonomy" id="158543"/>
    <lineage>
        <taxon>Eukaryota</taxon>
        <taxon>Viridiplantae</taxon>
        <taxon>Streptophyta</taxon>
        <taxon>Embryophyta</taxon>
        <taxon>Tracheophyta</taxon>
        <taxon>Spermatophyta</taxon>
        <taxon>Magnoliopsida</taxon>
        <taxon>Magnoliidae</taxon>
        <taxon>Piperales</taxon>
        <taxon>Aristolochiaceae</taxon>
        <taxon>Aristolochia</taxon>
    </lineage>
</organism>
<dbReference type="PANTHER" id="PTHR31225:SF252">
    <property type="entry name" value="TERPENE SYNTHASE 12-RELATED"/>
    <property type="match status" value="1"/>
</dbReference>
<dbReference type="Proteomes" id="UP000825729">
    <property type="component" value="Unassembled WGS sequence"/>
</dbReference>
<dbReference type="GO" id="GO:0016102">
    <property type="term" value="P:diterpenoid biosynthetic process"/>
    <property type="evidence" value="ECO:0007669"/>
    <property type="project" value="InterPro"/>
</dbReference>
<feature type="domain" description="Terpene synthase N-terminal" evidence="6">
    <location>
        <begin position="44"/>
        <end position="212"/>
    </location>
</feature>
<keyword evidence="9" id="KW-1185">Reference proteome</keyword>
<dbReference type="PANTHER" id="PTHR31225">
    <property type="entry name" value="OS04G0344100 PROTEIN-RELATED"/>
    <property type="match status" value="1"/>
</dbReference>
<dbReference type="AlphaFoldDB" id="A0AAV7EZU1"/>
<evidence type="ECO:0000313" key="9">
    <source>
        <dbReference type="Proteomes" id="UP000825729"/>
    </source>
</evidence>
<evidence type="ECO:0000259" key="7">
    <source>
        <dbReference type="Pfam" id="PF03936"/>
    </source>
</evidence>
<dbReference type="InterPro" id="IPR005630">
    <property type="entry name" value="Terpene_synthase_metal-bd"/>
</dbReference>